<feature type="transmembrane region" description="Helical" evidence="2">
    <location>
        <begin position="7"/>
        <end position="25"/>
    </location>
</feature>
<sequence length="142" mass="15124">MLGTWRWNVGLGLLGPVLTILFSIGKNPLPVVLLRSVYALAAFFLLGYVLRLALGQILKSAPAKEPVLEALKGTQLDLRTPDESENLNELLKPKGGKEDTGAPGAGSADQAEFKPLNPTKLVSTQSNDPEQLAKAVRHLTGG</sequence>
<evidence type="ECO:0000313" key="3">
    <source>
        <dbReference type="EMBL" id="MFD2660924.1"/>
    </source>
</evidence>
<keyword evidence="4" id="KW-1185">Reference proteome</keyword>
<comment type="caution">
    <text evidence="3">The sequence shown here is derived from an EMBL/GenBank/DDBJ whole genome shotgun (WGS) entry which is preliminary data.</text>
</comment>
<proteinExistence type="predicted"/>
<feature type="transmembrane region" description="Helical" evidence="2">
    <location>
        <begin position="37"/>
        <end position="54"/>
    </location>
</feature>
<name>A0ABW5QWX3_9BACL</name>
<evidence type="ECO:0000256" key="2">
    <source>
        <dbReference type="SAM" id="Phobius"/>
    </source>
</evidence>
<protein>
    <submittedName>
        <fullName evidence="3">Uncharacterized protein</fullName>
    </submittedName>
</protein>
<accession>A0ABW5QWX3</accession>
<dbReference type="EMBL" id="JBHUMY010000012">
    <property type="protein sequence ID" value="MFD2660924.1"/>
    <property type="molecule type" value="Genomic_DNA"/>
</dbReference>
<feature type="region of interest" description="Disordered" evidence="1">
    <location>
        <begin position="79"/>
        <end position="142"/>
    </location>
</feature>
<keyword evidence="2" id="KW-1133">Transmembrane helix</keyword>
<evidence type="ECO:0000313" key="4">
    <source>
        <dbReference type="Proteomes" id="UP001597493"/>
    </source>
</evidence>
<keyword evidence="2" id="KW-0472">Membrane</keyword>
<reference evidence="4" key="1">
    <citation type="journal article" date="2019" name="Int. J. Syst. Evol. Microbiol.">
        <title>The Global Catalogue of Microorganisms (GCM) 10K type strain sequencing project: providing services to taxonomists for standard genome sequencing and annotation.</title>
        <authorList>
            <consortium name="The Broad Institute Genomics Platform"/>
            <consortium name="The Broad Institute Genome Sequencing Center for Infectious Disease"/>
            <person name="Wu L."/>
            <person name="Ma J."/>
        </authorList>
    </citation>
    <scope>NUCLEOTIDE SEQUENCE [LARGE SCALE GENOMIC DNA]</scope>
    <source>
        <strain evidence="4">TISTR 1827</strain>
    </source>
</reference>
<dbReference type="RefSeq" id="WP_379273081.1">
    <property type="nucleotide sequence ID" value="NZ_JBHUGT010000002.1"/>
</dbReference>
<keyword evidence="2" id="KW-0812">Transmembrane</keyword>
<gene>
    <name evidence="3" type="ORF">ACFSW5_11760</name>
</gene>
<feature type="compositionally biased region" description="Polar residues" evidence="1">
    <location>
        <begin position="120"/>
        <end position="129"/>
    </location>
</feature>
<dbReference type="Proteomes" id="UP001597493">
    <property type="component" value="Unassembled WGS sequence"/>
</dbReference>
<evidence type="ECO:0000256" key="1">
    <source>
        <dbReference type="SAM" id="MobiDB-lite"/>
    </source>
</evidence>
<organism evidence="3 4">
    <name type="scientific">Paenibacillus thailandensis</name>
    <dbReference type="NCBI Taxonomy" id="393250"/>
    <lineage>
        <taxon>Bacteria</taxon>
        <taxon>Bacillati</taxon>
        <taxon>Bacillota</taxon>
        <taxon>Bacilli</taxon>
        <taxon>Bacillales</taxon>
        <taxon>Paenibacillaceae</taxon>
        <taxon>Paenibacillus</taxon>
    </lineage>
</organism>
<feature type="compositionally biased region" description="Basic and acidic residues" evidence="1">
    <location>
        <begin position="91"/>
        <end position="100"/>
    </location>
</feature>